<keyword evidence="3" id="KW-1185">Reference proteome</keyword>
<evidence type="ECO:0000313" key="2">
    <source>
        <dbReference type="EMBL" id="KAL2058153.1"/>
    </source>
</evidence>
<feature type="compositionally biased region" description="Polar residues" evidence="1">
    <location>
        <begin position="87"/>
        <end position="97"/>
    </location>
</feature>
<feature type="region of interest" description="Disordered" evidence="1">
    <location>
        <begin position="87"/>
        <end position="237"/>
    </location>
</feature>
<name>A0ABR4BK13_9LECA</name>
<proteinExistence type="predicted"/>
<accession>A0ABR4BK13</accession>
<evidence type="ECO:0000256" key="1">
    <source>
        <dbReference type="SAM" id="MobiDB-lite"/>
    </source>
</evidence>
<evidence type="ECO:0000313" key="3">
    <source>
        <dbReference type="Proteomes" id="UP001590951"/>
    </source>
</evidence>
<dbReference type="EMBL" id="JBHFEH010000003">
    <property type="protein sequence ID" value="KAL2058153.1"/>
    <property type="molecule type" value="Genomic_DNA"/>
</dbReference>
<comment type="caution">
    <text evidence="2">The sequence shown here is derived from an EMBL/GenBank/DDBJ whole genome shotgun (WGS) entry which is preliminary data.</text>
</comment>
<sequence>MDNTLLPIPVAAVWSNTVLQDPNNNQHKYRRPSAHKSIVTTFQHSWAHPIVENVKNTAKDIAEELSPVLQEHVEKAAGWLRGAATRISGQSSKTRASSLDDDSDRGWESAPEAFDTGNAHVKGEKEKASLSRQDAQDYGWRPDANAFITGNMQASRSTKEFEDLGSKESERPKEPRYKSSFAHRKEKKETLEAESSRGGWSTRKGAPKASDKSEATHRPKPPVHETQADRRARIKAE</sequence>
<protein>
    <submittedName>
        <fullName evidence="2">Uncharacterized protein</fullName>
    </submittedName>
</protein>
<gene>
    <name evidence="2" type="ORF">ABVK25_001771</name>
</gene>
<feature type="compositionally biased region" description="Basic and acidic residues" evidence="1">
    <location>
        <begin position="157"/>
        <end position="177"/>
    </location>
</feature>
<reference evidence="2 3" key="1">
    <citation type="submission" date="2024-09" db="EMBL/GenBank/DDBJ databases">
        <title>Rethinking Asexuality: The Enigmatic Case of Functional Sexual Genes in Lepraria (Stereocaulaceae).</title>
        <authorList>
            <person name="Doellman M."/>
            <person name="Sun Y."/>
            <person name="Barcenas-Pena A."/>
            <person name="Lumbsch H.T."/>
            <person name="Grewe F."/>
        </authorList>
    </citation>
    <scope>NUCLEOTIDE SEQUENCE [LARGE SCALE GENOMIC DNA]</scope>
    <source>
        <strain evidence="2 3">Grewe 0041</strain>
    </source>
</reference>
<dbReference type="Proteomes" id="UP001590951">
    <property type="component" value="Unassembled WGS sequence"/>
</dbReference>
<organism evidence="2 3">
    <name type="scientific">Lepraria finkii</name>
    <dbReference type="NCBI Taxonomy" id="1340010"/>
    <lineage>
        <taxon>Eukaryota</taxon>
        <taxon>Fungi</taxon>
        <taxon>Dikarya</taxon>
        <taxon>Ascomycota</taxon>
        <taxon>Pezizomycotina</taxon>
        <taxon>Lecanoromycetes</taxon>
        <taxon>OSLEUM clade</taxon>
        <taxon>Lecanoromycetidae</taxon>
        <taxon>Lecanorales</taxon>
        <taxon>Lecanorineae</taxon>
        <taxon>Stereocaulaceae</taxon>
        <taxon>Lepraria</taxon>
    </lineage>
</organism>
<feature type="compositionally biased region" description="Basic and acidic residues" evidence="1">
    <location>
        <begin position="209"/>
        <end position="237"/>
    </location>
</feature>